<evidence type="ECO:0000259" key="9">
    <source>
        <dbReference type="Pfam" id="PF10629"/>
    </source>
</evidence>
<proteinExistence type="inferred from homology"/>
<evidence type="ECO:0000313" key="10">
    <source>
        <dbReference type="EMBL" id="CAG5090239.1"/>
    </source>
</evidence>
<evidence type="ECO:0000256" key="1">
    <source>
        <dbReference type="ARBA" id="ARBA00004430"/>
    </source>
</evidence>
<sequence length="157" mass="17871">MTNIRAAEIQQLQQRLTNEPNKISRSSSAHPMSHPHLNAPQPPSNPPKSYFMNQDNPERYHKSGYTGYLPRSRDFYAAGLSTVSTSALSRMDSELQTGRYCPFPRQGLKPHERPQTDSRLTRGMGMKPGYTGYIPGSRYEFAKTYGKITFHTFNKDL</sequence>
<evidence type="ECO:0000313" key="11">
    <source>
        <dbReference type="Proteomes" id="UP001158576"/>
    </source>
</evidence>
<reference evidence="10 11" key="1">
    <citation type="submission" date="2021-04" db="EMBL/GenBank/DDBJ databases">
        <authorList>
            <person name="Bliznina A."/>
        </authorList>
    </citation>
    <scope>NUCLEOTIDE SEQUENCE [LARGE SCALE GENOMIC DNA]</scope>
</reference>
<keyword evidence="11" id="KW-1185">Reference proteome</keyword>
<dbReference type="Proteomes" id="UP001158576">
    <property type="component" value="Chromosome PAR"/>
</dbReference>
<keyword evidence="2" id="KW-0963">Cytoplasm</keyword>
<evidence type="ECO:0000256" key="8">
    <source>
        <dbReference type="SAM" id="MobiDB-lite"/>
    </source>
</evidence>
<evidence type="ECO:0000256" key="7">
    <source>
        <dbReference type="ARBA" id="ARBA00041163"/>
    </source>
</evidence>
<organism evidence="10 11">
    <name type="scientific">Oikopleura dioica</name>
    <name type="common">Tunicate</name>
    <dbReference type="NCBI Taxonomy" id="34765"/>
    <lineage>
        <taxon>Eukaryota</taxon>
        <taxon>Metazoa</taxon>
        <taxon>Chordata</taxon>
        <taxon>Tunicata</taxon>
        <taxon>Appendicularia</taxon>
        <taxon>Copelata</taxon>
        <taxon>Oikopleuridae</taxon>
        <taxon>Oikopleura</taxon>
    </lineage>
</organism>
<comment type="similarity">
    <text evidence="6">Belongs to the CIMIP2 family.</text>
</comment>
<protein>
    <recommendedName>
        <fullName evidence="7">Ciliary microtubule inner protein 2B</fullName>
    </recommendedName>
</protein>
<dbReference type="EMBL" id="OU015568">
    <property type="protein sequence ID" value="CAG5090239.1"/>
    <property type="molecule type" value="Genomic_DNA"/>
</dbReference>
<keyword evidence="3" id="KW-0206">Cytoskeleton</keyword>
<name>A0ABN7S0F1_OIKDI</name>
<feature type="domain" description="Ciliary microtubule inner protein 2A-C-like" evidence="9">
    <location>
        <begin position="128"/>
        <end position="154"/>
    </location>
</feature>
<comment type="subcellular location">
    <subcellularLocation>
        <location evidence="1">Cytoplasm</location>
        <location evidence="1">Cytoskeleton</location>
        <location evidence="1">Cilium axoneme</location>
    </subcellularLocation>
</comment>
<evidence type="ECO:0000256" key="2">
    <source>
        <dbReference type="ARBA" id="ARBA00022490"/>
    </source>
</evidence>
<dbReference type="PANTHER" id="PTHR22146:SF8">
    <property type="entry name" value="PROTEIN FAM166B"/>
    <property type="match status" value="1"/>
</dbReference>
<dbReference type="InterPro" id="IPR018902">
    <property type="entry name" value="CMI2A-C-like_dom"/>
</dbReference>
<gene>
    <name evidence="10" type="ORF">OKIOD_LOCUS4077</name>
</gene>
<feature type="region of interest" description="Disordered" evidence="8">
    <location>
        <begin position="13"/>
        <end position="56"/>
    </location>
</feature>
<dbReference type="PANTHER" id="PTHR22146">
    <property type="entry name" value="CAT EYE SYNDROME CRITICAL REGION PROTEIN 6"/>
    <property type="match status" value="1"/>
</dbReference>
<dbReference type="Pfam" id="PF10629">
    <property type="entry name" value="CMI2B-like"/>
    <property type="match status" value="1"/>
</dbReference>
<evidence type="ECO:0000256" key="6">
    <source>
        <dbReference type="ARBA" id="ARBA00035661"/>
    </source>
</evidence>
<comment type="function">
    <text evidence="5">Microtubule inner protein (MIP) part of the dynein-decorated doublet microtubules (DMTs) in cilia axoneme, which is required for motile cilia beating.</text>
</comment>
<evidence type="ECO:0000256" key="5">
    <source>
        <dbReference type="ARBA" id="ARBA00035003"/>
    </source>
</evidence>
<feature type="compositionally biased region" description="Polar residues" evidence="8">
    <location>
        <begin position="13"/>
        <end position="30"/>
    </location>
</feature>
<evidence type="ECO:0000256" key="3">
    <source>
        <dbReference type="ARBA" id="ARBA00023212"/>
    </source>
</evidence>
<keyword evidence="4" id="KW-0966">Cell projection</keyword>
<evidence type="ECO:0000256" key="4">
    <source>
        <dbReference type="ARBA" id="ARBA00023273"/>
    </source>
</evidence>
<accession>A0ABN7S0F1</accession>